<reference evidence="1" key="1">
    <citation type="submission" date="2022-11" db="EMBL/GenBank/DDBJ databases">
        <title>Temperate bacteriophages infecting mucin-degrading bacterium Ruminococcus gnavus from the human gut.</title>
        <authorList>
            <person name="Buttimer C."/>
        </authorList>
    </citation>
    <scope>NUCLEOTIDE SEQUENCE</scope>
    <source>
        <strain evidence="1">CCUG 49994</strain>
    </source>
</reference>
<comment type="caution">
    <text evidence="1">The sequence shown here is derived from an EMBL/GenBank/DDBJ whole genome shotgun (WGS) entry which is preliminary data.</text>
</comment>
<dbReference type="AlphaFoldDB" id="A0A9Q4EWK0"/>
<evidence type="ECO:0000313" key="1">
    <source>
        <dbReference type="EMBL" id="MCZ0666276.1"/>
    </source>
</evidence>
<sequence length="54" mass="6293">MKIGEIVEILIRVKDDYGYSDFRKEAVEEACNLLDKLPAQEEATTYEPFKDRVL</sequence>
<dbReference type="EMBL" id="JAPRAY010000002">
    <property type="protein sequence ID" value="MCZ0666276.1"/>
    <property type="molecule type" value="Genomic_DNA"/>
</dbReference>
<gene>
    <name evidence="1" type="ORF">OZZ17_01800</name>
</gene>
<dbReference type="Proteomes" id="UP001079535">
    <property type="component" value="Unassembled WGS sequence"/>
</dbReference>
<protein>
    <submittedName>
        <fullName evidence="1">Uncharacterized protein</fullName>
    </submittedName>
</protein>
<evidence type="ECO:0000313" key="2">
    <source>
        <dbReference type="Proteomes" id="UP001079535"/>
    </source>
</evidence>
<accession>A0A9Q4EWK0</accession>
<name>A0A9Q4EWK0_MEDGN</name>
<dbReference type="RefSeq" id="WP_180958826.1">
    <property type="nucleotide sequence ID" value="NZ_JAPRAY010000002.1"/>
</dbReference>
<organism evidence="1 2">
    <name type="scientific">Mediterraneibacter gnavus</name>
    <name type="common">Ruminococcus gnavus</name>
    <dbReference type="NCBI Taxonomy" id="33038"/>
    <lineage>
        <taxon>Bacteria</taxon>
        <taxon>Bacillati</taxon>
        <taxon>Bacillota</taxon>
        <taxon>Clostridia</taxon>
        <taxon>Lachnospirales</taxon>
        <taxon>Lachnospiraceae</taxon>
        <taxon>Mediterraneibacter</taxon>
    </lineage>
</organism>
<proteinExistence type="predicted"/>